<comment type="caution">
    <text evidence="3">The sequence shown here is derived from an EMBL/GenBank/DDBJ whole genome shotgun (WGS) entry which is preliminary data.</text>
</comment>
<keyword evidence="2" id="KW-0472">Membrane</keyword>
<keyword evidence="2" id="KW-0812">Transmembrane</keyword>
<feature type="transmembrane region" description="Helical" evidence="2">
    <location>
        <begin position="110"/>
        <end position="135"/>
    </location>
</feature>
<proteinExistence type="predicted"/>
<evidence type="ECO:0008006" key="5">
    <source>
        <dbReference type="Google" id="ProtNLM"/>
    </source>
</evidence>
<feature type="transmembrane region" description="Helical" evidence="2">
    <location>
        <begin position="47"/>
        <end position="63"/>
    </location>
</feature>
<evidence type="ECO:0000313" key="3">
    <source>
        <dbReference type="EMBL" id="GAA1112243.1"/>
    </source>
</evidence>
<evidence type="ECO:0000256" key="2">
    <source>
        <dbReference type="SAM" id="Phobius"/>
    </source>
</evidence>
<sequence length="193" mass="19588">MPTARPGDRPGTSRGAGAMSQEDGAAAGGDTPSEHVDARTEQLKERIYATITMVAVVVGLSAVDDLTTWKAALAVCATAVGLWLATLVADEQAHRIVHRRLASGHDLRRMLFVSSPLLLSAVGPLLLIGASAVGLMDLHTALLASVAVSVAALFAWGCVGGLRMGSSPLAAVVAGAIDAVIGLAVVLVKLAGH</sequence>
<evidence type="ECO:0000256" key="1">
    <source>
        <dbReference type="SAM" id="MobiDB-lite"/>
    </source>
</evidence>
<name>A0ABP4EJH3_9ACTN</name>
<evidence type="ECO:0000313" key="4">
    <source>
        <dbReference type="Proteomes" id="UP001499987"/>
    </source>
</evidence>
<keyword evidence="2" id="KW-1133">Transmembrane helix</keyword>
<keyword evidence="4" id="KW-1185">Reference proteome</keyword>
<dbReference type="EMBL" id="BAAALD010000085">
    <property type="protein sequence ID" value="GAA1112243.1"/>
    <property type="molecule type" value="Genomic_DNA"/>
</dbReference>
<gene>
    <name evidence="3" type="ORF">GCM10009663_61640</name>
</gene>
<feature type="transmembrane region" description="Helical" evidence="2">
    <location>
        <begin position="169"/>
        <end position="191"/>
    </location>
</feature>
<reference evidence="4" key="1">
    <citation type="journal article" date="2019" name="Int. J. Syst. Evol. Microbiol.">
        <title>The Global Catalogue of Microorganisms (GCM) 10K type strain sequencing project: providing services to taxonomists for standard genome sequencing and annotation.</title>
        <authorList>
            <consortium name="The Broad Institute Genomics Platform"/>
            <consortium name="The Broad Institute Genome Sequencing Center for Infectious Disease"/>
            <person name="Wu L."/>
            <person name="Ma J."/>
        </authorList>
    </citation>
    <scope>NUCLEOTIDE SEQUENCE [LARGE SCALE GENOMIC DNA]</scope>
    <source>
        <strain evidence="4">JCM 13002</strain>
    </source>
</reference>
<feature type="transmembrane region" description="Helical" evidence="2">
    <location>
        <begin position="141"/>
        <end position="162"/>
    </location>
</feature>
<protein>
    <recommendedName>
        <fullName evidence="5">Integral membrane protein</fullName>
    </recommendedName>
</protein>
<feature type="transmembrane region" description="Helical" evidence="2">
    <location>
        <begin position="69"/>
        <end position="89"/>
    </location>
</feature>
<organism evidence="3 4">
    <name type="scientific">Kitasatospora arboriphila</name>
    <dbReference type="NCBI Taxonomy" id="258052"/>
    <lineage>
        <taxon>Bacteria</taxon>
        <taxon>Bacillati</taxon>
        <taxon>Actinomycetota</taxon>
        <taxon>Actinomycetes</taxon>
        <taxon>Kitasatosporales</taxon>
        <taxon>Streptomycetaceae</taxon>
        <taxon>Kitasatospora</taxon>
    </lineage>
</organism>
<dbReference type="Proteomes" id="UP001499987">
    <property type="component" value="Unassembled WGS sequence"/>
</dbReference>
<feature type="region of interest" description="Disordered" evidence="1">
    <location>
        <begin position="1"/>
        <end position="39"/>
    </location>
</feature>
<accession>A0ABP4EJH3</accession>